<organism evidence="2 3">
    <name type="scientific">Gordonia pseudamarae</name>
    <dbReference type="NCBI Taxonomy" id="2831662"/>
    <lineage>
        <taxon>Bacteria</taxon>
        <taxon>Bacillati</taxon>
        <taxon>Actinomycetota</taxon>
        <taxon>Actinomycetes</taxon>
        <taxon>Mycobacteriales</taxon>
        <taxon>Gordoniaceae</taxon>
        <taxon>Gordonia</taxon>
    </lineage>
</organism>
<reference evidence="2" key="1">
    <citation type="journal article" date="2021" name="Nat. Microbiol.">
        <title>Cocultivation of an ultrasmall environmental parasitic bacterium with lytic ability against bacteria associated with wastewater foams.</title>
        <authorList>
            <person name="Batinovic S."/>
            <person name="Rose J.J.A."/>
            <person name="Ratcliffe J."/>
            <person name="Seviour R.J."/>
            <person name="Petrovski S."/>
        </authorList>
    </citation>
    <scope>NUCLEOTIDE SEQUENCE</scope>
    <source>
        <strain evidence="2">CON9</strain>
    </source>
</reference>
<proteinExistence type="predicted"/>
<keyword evidence="1" id="KW-0472">Membrane</keyword>
<dbReference type="PANTHER" id="PTHR30188:SF13">
    <property type="entry name" value="CONSERVED HYPOTHETICAL INTEGRAL MEMBRANE PROTEIN YRBE3B"/>
    <property type="match status" value="1"/>
</dbReference>
<dbReference type="PANTHER" id="PTHR30188">
    <property type="entry name" value="ABC TRANSPORTER PERMEASE PROTEIN-RELATED"/>
    <property type="match status" value="1"/>
</dbReference>
<accession>A0ABX6IDQ0</accession>
<feature type="transmembrane region" description="Helical" evidence="1">
    <location>
        <begin position="36"/>
        <end position="54"/>
    </location>
</feature>
<dbReference type="InterPro" id="IPR030802">
    <property type="entry name" value="Permease_MalE"/>
</dbReference>
<evidence type="ECO:0000256" key="1">
    <source>
        <dbReference type="SAM" id="Phobius"/>
    </source>
</evidence>
<keyword evidence="1" id="KW-0812">Transmembrane</keyword>
<dbReference type="Proteomes" id="UP001059836">
    <property type="component" value="Chromosome"/>
</dbReference>
<keyword evidence="1" id="KW-1133">Transmembrane helix</keyword>
<feature type="transmembrane region" description="Helical" evidence="1">
    <location>
        <begin position="75"/>
        <end position="94"/>
    </location>
</feature>
<feature type="transmembrane region" description="Helical" evidence="1">
    <location>
        <begin position="174"/>
        <end position="194"/>
    </location>
</feature>
<protein>
    <submittedName>
        <fullName evidence="2">ABC transporter permease</fullName>
    </submittedName>
</protein>
<evidence type="ECO:0000313" key="3">
    <source>
        <dbReference type="Proteomes" id="UP001059836"/>
    </source>
</evidence>
<dbReference type="Pfam" id="PF02405">
    <property type="entry name" value="MlaE"/>
    <property type="match status" value="1"/>
</dbReference>
<sequence>MTHEQQAAPASYTPVVLRPLRAVGKWFTIGSFLESIGFALAFCWNVFAAIPVTLKHYRRQTMSTITDMTWGRGSLIVGGGTAPVMLIMGAAIGASIGIEAYTALELVSLGPVSGVISAFANTRELAPIAAGVAFAAQAGCRMTAEIGSMRISEEIDAIEALGVRAVGFVVTTRVIAGVVSMIPTYVIALVVGYLSTRMVVTTVHGEPAGVYDHYFTQFVLGWDIVASIIKILVFTIAIILIHCYQGFFASGGPEGVGIASGRAIRASLVGIIALDMVMTLVLWGLQSPIRFSG</sequence>
<feature type="transmembrane region" description="Helical" evidence="1">
    <location>
        <begin position="263"/>
        <end position="285"/>
    </location>
</feature>
<dbReference type="EMBL" id="CP045809">
    <property type="protein sequence ID" value="QHN33991.1"/>
    <property type="molecule type" value="Genomic_DNA"/>
</dbReference>
<gene>
    <name evidence="2" type="ORF">GII31_02765</name>
</gene>
<dbReference type="RefSeq" id="WP_213246603.1">
    <property type="nucleotide sequence ID" value="NZ_CP045806.1"/>
</dbReference>
<evidence type="ECO:0000313" key="2">
    <source>
        <dbReference type="EMBL" id="QHN33991.1"/>
    </source>
</evidence>
<feature type="transmembrane region" description="Helical" evidence="1">
    <location>
        <begin position="214"/>
        <end position="242"/>
    </location>
</feature>
<keyword evidence="3" id="KW-1185">Reference proteome</keyword>
<name>A0ABX6IDQ0_9ACTN</name>